<dbReference type="InterPro" id="IPR027417">
    <property type="entry name" value="P-loop_NTPase"/>
</dbReference>
<dbReference type="AlphaFoldDB" id="A0A1W6QXU1"/>
<protein>
    <submittedName>
        <fullName evidence="1">Type IV secretion system protein VirB4</fullName>
    </submittedName>
</protein>
<dbReference type="SUPFAM" id="SSF52540">
    <property type="entry name" value="P-loop containing nucleoside triphosphate hydrolases"/>
    <property type="match status" value="1"/>
</dbReference>
<keyword evidence="1" id="KW-0614">Plasmid</keyword>
<evidence type="ECO:0000313" key="1">
    <source>
        <dbReference type="EMBL" id="ARO46267.1"/>
    </source>
</evidence>
<dbReference type="EMBL" id="KY303941">
    <property type="protein sequence ID" value="ARO46267.1"/>
    <property type="molecule type" value="Genomic_DNA"/>
</dbReference>
<accession>A0A1W6QXU1</accession>
<reference evidence="1" key="1">
    <citation type="submission" date="2016-12" db="EMBL/GenBank/DDBJ databases">
        <title>Characterization of a Plasmid Isolated from Enterococcus faecalis found in the Fecal Material of a Blue Whale.</title>
        <authorList>
            <person name="McLaughlin R."/>
        </authorList>
    </citation>
    <scope>NUCLEOTIDE SEQUENCE</scope>
    <source>
        <strain evidence="1">3</strain>
        <plasmid evidence="1">pGTC3</plasmid>
    </source>
</reference>
<sequence>MWKKNKQIKDQTEHTQQTRRDLQLIYDTQPKGGVSTAHEFFLRFGDSYNTCIHVVDRPTLFTDTWIKNLVMPHTLLIVDYYTPEDKDYKKAISDSVSEIASQRRRAPNQTTADDLAAEEQISREWSLALSQTGEQIKQVHLRIFVYDATLEGLEKRVNTIMQTLGSDGYTGTVFMDENDDEYRSMFLPIHEQEKLSNSRESLPLPGEVMGLGFSHNQTALNDRRGRYYGTTFSGGTVYIDFFAKTDKRTYYNVFLSGDMGAGKSTLLKAMLFDRAMRGDLIRIFGTTKEANALVRLFQGAVVNLDGTDGMINMYQVFPTVVREDGTVDEKASFQQHISKAGIKYRMFNKEAKEDIVTLYTNTLHDFYEDIGLIGERQTQPVTSLPVEEYPILSDVIAYFEKRKEEESDPEYQSYYSSILLSLTKLRKQYGNMFNGHTTFKDLSNVQVVCYNTNTLGQLSGEIQDLQMYNAIDQTHEACMRQGLKEFDLYNERIKTMNSEEALDLARHFVIAVDECHNWINTTKSYVTRFFMTMMSEARKLFGGIWLATQRLERMFPNMDQVSDKDMAEAANDISQLYGLCQYRFLLKHSQVSLKIIRELFGDSISELQYELLPNLKVGQGLLCIDGAENLLMTTERTQEEILLFGGGA</sequence>
<dbReference type="Gene3D" id="3.40.50.300">
    <property type="entry name" value="P-loop containing nucleotide triphosphate hydrolases"/>
    <property type="match status" value="2"/>
</dbReference>
<geneLocation type="plasmid" evidence="1">
    <name>pGTC3</name>
</geneLocation>
<proteinExistence type="predicted"/>
<dbReference type="RefSeq" id="WP_172689745.1">
    <property type="nucleotide sequence ID" value="NZ_KY303941.1"/>
</dbReference>
<name>A0A1W6QXU1_ENTFL</name>
<organism evidence="1">
    <name type="scientific">Enterococcus faecalis</name>
    <name type="common">Streptococcus faecalis</name>
    <dbReference type="NCBI Taxonomy" id="1351"/>
    <lineage>
        <taxon>Bacteria</taxon>
        <taxon>Bacillati</taxon>
        <taxon>Bacillota</taxon>
        <taxon>Bacilli</taxon>
        <taxon>Lactobacillales</taxon>
        <taxon>Enterococcaceae</taxon>
        <taxon>Enterococcus</taxon>
    </lineage>
</organism>